<dbReference type="GO" id="GO:0019005">
    <property type="term" value="C:SCF ubiquitin ligase complex"/>
    <property type="evidence" value="ECO:0007669"/>
    <property type="project" value="TreeGrafter"/>
</dbReference>
<dbReference type="AlphaFoldDB" id="A0A0L7LCG0"/>
<comment type="caution">
    <text evidence="1">The sequence shown here is derived from an EMBL/GenBank/DDBJ whole genome shotgun (WGS) entry which is preliminary data.</text>
</comment>
<dbReference type="PANTHER" id="PTHR13318">
    <property type="entry name" value="PARTNER OF PAIRED, ISOFORM B-RELATED"/>
    <property type="match status" value="1"/>
</dbReference>
<proteinExistence type="predicted"/>
<name>A0A0L7LCG0_OPEBR</name>
<gene>
    <name evidence="1" type="ORF">OBRU01_11629</name>
</gene>
<keyword evidence="2" id="KW-1185">Reference proteome</keyword>
<dbReference type="Gene3D" id="3.80.10.10">
    <property type="entry name" value="Ribonuclease Inhibitor"/>
    <property type="match status" value="1"/>
</dbReference>
<reference evidence="1 2" key="1">
    <citation type="journal article" date="2015" name="Genome Biol. Evol.">
        <title>The genome of winter moth (Operophtera brumata) provides a genomic perspective on sexual dimorphism and phenology.</title>
        <authorList>
            <person name="Derks M.F."/>
            <person name="Smit S."/>
            <person name="Salis L."/>
            <person name="Schijlen E."/>
            <person name="Bossers A."/>
            <person name="Mateman C."/>
            <person name="Pijl A.S."/>
            <person name="de Ridder D."/>
            <person name="Groenen M.A."/>
            <person name="Visser M.E."/>
            <person name="Megens H.J."/>
        </authorList>
    </citation>
    <scope>NUCLEOTIDE SEQUENCE [LARGE SCALE GENOMIC DNA]</scope>
    <source>
        <strain evidence="1">WM2013NL</strain>
        <tissue evidence="1">Head and thorax</tissue>
    </source>
</reference>
<sequence length="556" mass="63837">MSRYKQPKQLEELAMCRLGDWVALQAERAMSPVAVLSQRDMAGAHAKLSTQIEYLRCYLEYNIPWMLHDSVVTEAIRALSQLLEKTKRSLGFRGSMGKFVNKMNVIVRMSEILFTKNLTVVSMDVLPKMLRSTFYSKLYMLTGIVNLNLGSLSGGWKTADMEGAIISSLKELHCLKFLFINYDCTDNILKCIANNCIFIEKLDLSCSKCITNDSIDILTKMDNLKSIQLYRTYVSLDGFVRLLLYCKNIEDIGRCDDIGRVLELIDLSYCDNKQFKLKTFVSRYATGNQLLLTVQMCPFIRSMAVFHNNLQSDLMVLVGLRDLRELKLLSCEFYADQIKQVLQVKGCNLAYLHLEHVDQIDLNALMYISQMCPCLESLTLYNCTLIQHTSLYTKKLEISPFRNLKRLTLVSKCTDEQLLFLLTNCVNVEFIHFGTAVQLTDDFIVKLLDINPLVYLKELRIMQTDTLTMLTIDRLIQSCISLQILVELESWSLLTETDREYHILKSFSLSRARKKGNSKAGIRQVKSKDFVNTSRSIAELKENIHCEVSNMEHPML</sequence>
<dbReference type="Proteomes" id="UP000037510">
    <property type="component" value="Unassembled WGS sequence"/>
</dbReference>
<dbReference type="STRING" id="104452.A0A0L7LCG0"/>
<evidence type="ECO:0000313" key="1">
    <source>
        <dbReference type="EMBL" id="KOB72881.1"/>
    </source>
</evidence>
<dbReference type="InterPro" id="IPR032675">
    <property type="entry name" value="LRR_dom_sf"/>
</dbReference>
<evidence type="ECO:0000313" key="2">
    <source>
        <dbReference type="Proteomes" id="UP000037510"/>
    </source>
</evidence>
<accession>A0A0L7LCG0</accession>
<organism evidence="1 2">
    <name type="scientific">Operophtera brumata</name>
    <name type="common">Winter moth</name>
    <name type="synonym">Phalaena brumata</name>
    <dbReference type="NCBI Taxonomy" id="104452"/>
    <lineage>
        <taxon>Eukaryota</taxon>
        <taxon>Metazoa</taxon>
        <taxon>Ecdysozoa</taxon>
        <taxon>Arthropoda</taxon>
        <taxon>Hexapoda</taxon>
        <taxon>Insecta</taxon>
        <taxon>Pterygota</taxon>
        <taxon>Neoptera</taxon>
        <taxon>Endopterygota</taxon>
        <taxon>Lepidoptera</taxon>
        <taxon>Glossata</taxon>
        <taxon>Ditrysia</taxon>
        <taxon>Geometroidea</taxon>
        <taxon>Geometridae</taxon>
        <taxon>Larentiinae</taxon>
        <taxon>Operophtera</taxon>
    </lineage>
</organism>
<protein>
    <submittedName>
        <fullName evidence="1">Uncharacterized protein</fullName>
    </submittedName>
</protein>
<dbReference type="EMBL" id="JTDY01001786">
    <property type="protein sequence ID" value="KOB72881.1"/>
    <property type="molecule type" value="Genomic_DNA"/>
</dbReference>
<dbReference type="SUPFAM" id="SSF52047">
    <property type="entry name" value="RNI-like"/>
    <property type="match status" value="2"/>
</dbReference>
<dbReference type="GO" id="GO:0031146">
    <property type="term" value="P:SCF-dependent proteasomal ubiquitin-dependent protein catabolic process"/>
    <property type="evidence" value="ECO:0007669"/>
    <property type="project" value="TreeGrafter"/>
</dbReference>